<dbReference type="InterPro" id="IPR049331">
    <property type="entry name" value="Top1B_N_bact"/>
</dbReference>
<dbReference type="SUPFAM" id="SSF56349">
    <property type="entry name" value="DNA breaking-rejoining enzymes"/>
    <property type="match status" value="1"/>
</dbReference>
<reference evidence="9 10" key="1">
    <citation type="submission" date="2018-12" db="EMBL/GenBank/DDBJ databases">
        <title>Croceicoccus ponticola sp. nov., a lipolytic bacterium isolated from seawater.</title>
        <authorList>
            <person name="Yoon J.-H."/>
        </authorList>
    </citation>
    <scope>NUCLEOTIDE SEQUENCE [LARGE SCALE GENOMIC DNA]</scope>
    <source>
        <strain evidence="9 10">GM-16</strain>
    </source>
</reference>
<organism evidence="9 10">
    <name type="scientific">Croceicoccus ponticola</name>
    <dbReference type="NCBI Taxonomy" id="2217664"/>
    <lineage>
        <taxon>Bacteria</taxon>
        <taxon>Pseudomonadati</taxon>
        <taxon>Pseudomonadota</taxon>
        <taxon>Alphaproteobacteria</taxon>
        <taxon>Sphingomonadales</taxon>
        <taxon>Erythrobacteraceae</taxon>
        <taxon>Croceicoccus</taxon>
    </lineage>
</organism>
<dbReference type="EMBL" id="RXOL01000008">
    <property type="protein sequence ID" value="RVQ65334.1"/>
    <property type="molecule type" value="Genomic_DNA"/>
</dbReference>
<dbReference type="InterPro" id="IPR001631">
    <property type="entry name" value="TopoI"/>
</dbReference>
<dbReference type="GO" id="GO:0003677">
    <property type="term" value="F:DNA binding"/>
    <property type="evidence" value="ECO:0007669"/>
    <property type="project" value="UniProtKB-KW"/>
</dbReference>
<dbReference type="Proteomes" id="UP000283003">
    <property type="component" value="Unassembled WGS sequence"/>
</dbReference>
<keyword evidence="4" id="KW-0799">Topoisomerase</keyword>
<dbReference type="PRINTS" id="PR00416">
    <property type="entry name" value="EUTPISMRASEI"/>
</dbReference>
<evidence type="ECO:0000313" key="10">
    <source>
        <dbReference type="Proteomes" id="UP000283003"/>
    </source>
</evidence>
<proteinExistence type="inferred from homology"/>
<dbReference type="InterPro" id="IPR013500">
    <property type="entry name" value="TopoI_cat_euk"/>
</dbReference>
<dbReference type="InterPro" id="IPR035447">
    <property type="entry name" value="DNA_topo_I_N_sf"/>
</dbReference>
<keyword evidence="6 9" id="KW-0413">Isomerase</keyword>
<evidence type="ECO:0000256" key="5">
    <source>
        <dbReference type="ARBA" id="ARBA00023125"/>
    </source>
</evidence>
<dbReference type="GO" id="GO:0003917">
    <property type="term" value="F:DNA topoisomerase type I (single strand cut, ATP-independent) activity"/>
    <property type="evidence" value="ECO:0007669"/>
    <property type="project" value="UniProtKB-EC"/>
</dbReference>
<feature type="domain" description="DNA topoisomerase I catalytic core eukaryotic-type" evidence="7">
    <location>
        <begin position="115"/>
        <end position="315"/>
    </location>
</feature>
<evidence type="ECO:0000256" key="2">
    <source>
        <dbReference type="ARBA" id="ARBA00006645"/>
    </source>
</evidence>
<evidence type="ECO:0000259" key="8">
    <source>
        <dbReference type="Pfam" id="PF21338"/>
    </source>
</evidence>
<gene>
    <name evidence="9" type="ORF">EKN06_13955</name>
</gene>
<dbReference type="InterPro" id="IPR014711">
    <property type="entry name" value="TopoI_cat_a-hlx-sub_euk"/>
</dbReference>
<dbReference type="Gene3D" id="1.10.132.120">
    <property type="match status" value="1"/>
</dbReference>
<sequence length="380" mass="42999">MKRADRRNRIMDHVVSWLIMASHSKTSPKPQPDTTGLIFVDDSLPGIARRRCGRGWSYSDAKGRRVTNRVEIQRLNAIALPPAYVDAWFGPAANGHILATGFDARGRKQYRYHPSFRAERESEKFDRTVAFGKALPLIRKRVEDDLSRRGLTKQRAVASVIRLLDLGRLRVGNETYAKSNASFGATTLRQRHASLTGRRLSLRFKGKSGQMREVTLTDRSLLRFVKQMQDLPGQNLFQYLDEHGEPHPVASSDVNEYLRETMGENFSAKDFRTFHASVVALATLADGDGADGDGRTPIRQVLEVVSSKLGNTPAVARRSYIHPAVIDLVEVQEIWREKLSMPRKTRWLTREERALIELLEACTDKDRTKSCKSERSEEAA</sequence>
<evidence type="ECO:0000256" key="4">
    <source>
        <dbReference type="ARBA" id="ARBA00023029"/>
    </source>
</evidence>
<comment type="catalytic activity">
    <reaction evidence="1">
        <text>ATP-independent breakage of single-stranded DNA, followed by passage and rejoining.</text>
        <dbReference type="EC" id="5.6.2.1"/>
    </reaction>
</comment>
<dbReference type="Pfam" id="PF01028">
    <property type="entry name" value="Topoisom_I"/>
    <property type="match status" value="1"/>
</dbReference>
<evidence type="ECO:0000256" key="6">
    <source>
        <dbReference type="ARBA" id="ARBA00023235"/>
    </source>
</evidence>
<evidence type="ECO:0000259" key="7">
    <source>
        <dbReference type="Pfam" id="PF01028"/>
    </source>
</evidence>
<accession>A0A437GUT4</accession>
<comment type="similarity">
    <text evidence="2">Belongs to the type IB topoisomerase family.</text>
</comment>
<dbReference type="AlphaFoldDB" id="A0A437GUT4"/>
<dbReference type="OrthoDB" id="9778962at2"/>
<comment type="caution">
    <text evidence="9">The sequence shown here is derived from an EMBL/GenBank/DDBJ whole genome shotgun (WGS) entry which is preliminary data.</text>
</comment>
<evidence type="ECO:0000313" key="9">
    <source>
        <dbReference type="EMBL" id="RVQ65334.1"/>
    </source>
</evidence>
<keyword evidence="5" id="KW-0238">DNA-binding</keyword>
<evidence type="ECO:0000256" key="3">
    <source>
        <dbReference type="ARBA" id="ARBA00012891"/>
    </source>
</evidence>
<dbReference type="PROSITE" id="PS52038">
    <property type="entry name" value="TOPO_IB_2"/>
    <property type="match status" value="1"/>
</dbReference>
<dbReference type="Gene3D" id="3.30.66.10">
    <property type="entry name" value="DNA topoisomerase I domain"/>
    <property type="match status" value="1"/>
</dbReference>
<feature type="domain" description="DNA topoisomerase IB N-terminal" evidence="8">
    <location>
        <begin position="55"/>
        <end position="103"/>
    </location>
</feature>
<evidence type="ECO:0000256" key="1">
    <source>
        <dbReference type="ARBA" id="ARBA00000213"/>
    </source>
</evidence>
<dbReference type="GO" id="GO:0006265">
    <property type="term" value="P:DNA topological change"/>
    <property type="evidence" value="ECO:0007669"/>
    <property type="project" value="InterPro"/>
</dbReference>
<dbReference type="Pfam" id="PF21338">
    <property type="entry name" value="Top1B_N_bact"/>
    <property type="match status" value="1"/>
</dbReference>
<protein>
    <recommendedName>
        <fullName evidence="3">DNA topoisomerase</fullName>
        <ecNumber evidence="3">5.6.2.1</ecNumber>
    </recommendedName>
</protein>
<dbReference type="InterPro" id="IPR011010">
    <property type="entry name" value="DNA_brk_join_enz"/>
</dbReference>
<keyword evidence="10" id="KW-1185">Reference proteome</keyword>
<dbReference type="EC" id="5.6.2.1" evidence="3"/>
<name>A0A437GUT4_9SPHN</name>
<dbReference type="Gene3D" id="3.90.15.10">
    <property type="entry name" value="Topoisomerase I, Chain A, domain 3"/>
    <property type="match status" value="1"/>
</dbReference>
<dbReference type="SUPFAM" id="SSF55869">
    <property type="entry name" value="DNA topoisomerase I domain"/>
    <property type="match status" value="1"/>
</dbReference>